<comment type="subcellular location">
    <subcellularLocation>
        <location evidence="2">Membrane</location>
        <topology evidence="2">Single-pass membrane protein</topology>
    </subcellularLocation>
</comment>
<evidence type="ECO:0000256" key="9">
    <source>
        <dbReference type="ARBA" id="ARBA00023002"/>
    </source>
</evidence>
<evidence type="ECO:0000256" key="12">
    <source>
        <dbReference type="ARBA" id="ARBA00023136"/>
    </source>
</evidence>
<evidence type="ECO:0000256" key="17">
    <source>
        <dbReference type="SAM" id="Phobius"/>
    </source>
</evidence>
<dbReference type="GO" id="GO:0016125">
    <property type="term" value="P:sterol metabolic process"/>
    <property type="evidence" value="ECO:0007669"/>
    <property type="project" value="TreeGrafter"/>
</dbReference>
<keyword evidence="7 15" id="KW-0479">Metal-binding</keyword>
<comment type="pathway">
    <text evidence="13">Plant hormone biosynthesis; gibberellin biosynthesis.</text>
</comment>
<keyword evidence="11 16" id="KW-0503">Monooxygenase</keyword>
<dbReference type="InterPro" id="IPR001128">
    <property type="entry name" value="Cyt_P450"/>
</dbReference>
<accession>A0A6N2KE53</accession>
<sequence length="602" mass="69230">MPAISFVNPISKNHYVVHVRALINTNTKRASICIYFPNLHRCDNAYKNIRKSHADLLHCPYTYAYACDSSDVSVYIHTHLVIVLLLHLQTESSYSEGRILLYQILLAAMEVGSMWVVVLAVIFGGLGAGKWILKKVNWWLYEAQLGEKQYLLPPGDLGWPFIGNMWSFLRAFKSSDPDSFMRSFVNKYGPTGIYKAFMFGNPSVFVTTPEACRRVLCNDDAFKPGWPISTVKLVGRKSFVSISYEEHKRLRRLTSAPVNGHEALSAYIPYIEENVIAMLAKWSTMGKIEFLTQMRKLTFRIIMYIFLSSESELVMEALEKDYTTLNYGVRAMAINLPGFAYYEAFKARKRLVATFQSIVDERRNLRKNGALNAEKKDMMDSLLGVEDENGRKLTDEEIIDVVLMYLNAGHESSGHITTWATIFLQEHPEFLQKAKEEQEQIVKRRPPSQKGLSLKEVREMDYLSKVIDETLRLITFSLTVFREAKTDFSINGYTIPKGWRVLVWFRTVHLDPEIYPNPKEFNPSRWDNYTPKAGTFLPFGAGSRLCPGNDLAKLEISIFLHYFLLDYRLERENPECLWMFLPHTRPKDNCVARIKKVSSTSA</sequence>
<dbReference type="GO" id="GO:0051777">
    <property type="term" value="F:ent-kaurenoic acid monooxygenase activity"/>
    <property type="evidence" value="ECO:0007669"/>
    <property type="project" value="UniProtKB-ARBA"/>
</dbReference>
<proteinExistence type="inferred from homology"/>
<dbReference type="PROSITE" id="PS00086">
    <property type="entry name" value="CYTOCHROME_P450"/>
    <property type="match status" value="1"/>
</dbReference>
<keyword evidence="6 17" id="KW-0812">Transmembrane</keyword>
<dbReference type="PANTHER" id="PTHR24286">
    <property type="entry name" value="CYTOCHROME P450 26"/>
    <property type="match status" value="1"/>
</dbReference>
<evidence type="ECO:0000256" key="1">
    <source>
        <dbReference type="ARBA" id="ARBA00001971"/>
    </source>
</evidence>
<comment type="pathway">
    <text evidence="3">Hormone biosynthesis.</text>
</comment>
<dbReference type="Pfam" id="PF00067">
    <property type="entry name" value="p450"/>
    <property type="match status" value="1"/>
</dbReference>
<dbReference type="SUPFAM" id="SSF48264">
    <property type="entry name" value="Cytochrome P450"/>
    <property type="match status" value="1"/>
</dbReference>
<evidence type="ECO:0000256" key="2">
    <source>
        <dbReference type="ARBA" id="ARBA00004167"/>
    </source>
</evidence>
<dbReference type="PANTHER" id="PTHR24286:SF356">
    <property type="entry name" value="ENT-KAURENOIC ACID OXIDASE 2"/>
    <property type="match status" value="1"/>
</dbReference>
<dbReference type="GO" id="GO:0005783">
    <property type="term" value="C:endoplasmic reticulum"/>
    <property type="evidence" value="ECO:0007669"/>
    <property type="project" value="UniProtKB-ARBA"/>
</dbReference>
<dbReference type="GO" id="GO:0009686">
    <property type="term" value="P:gibberellin biosynthetic process"/>
    <property type="evidence" value="ECO:0007669"/>
    <property type="project" value="UniProtKB-ARBA"/>
</dbReference>
<evidence type="ECO:0000256" key="15">
    <source>
        <dbReference type="PIRSR" id="PIRSR602401-1"/>
    </source>
</evidence>
<evidence type="ECO:0008006" key="19">
    <source>
        <dbReference type="Google" id="ProtNLM"/>
    </source>
</evidence>
<dbReference type="CDD" id="cd11043">
    <property type="entry name" value="CYP90-like"/>
    <property type="match status" value="1"/>
</dbReference>
<evidence type="ECO:0000256" key="8">
    <source>
        <dbReference type="ARBA" id="ARBA00022989"/>
    </source>
</evidence>
<evidence type="ECO:0000256" key="6">
    <source>
        <dbReference type="ARBA" id="ARBA00022692"/>
    </source>
</evidence>
<dbReference type="Gene3D" id="1.10.630.10">
    <property type="entry name" value="Cytochrome P450"/>
    <property type="match status" value="1"/>
</dbReference>
<dbReference type="PRINTS" id="PR00385">
    <property type="entry name" value="P450"/>
</dbReference>
<dbReference type="InterPro" id="IPR002401">
    <property type="entry name" value="Cyt_P450_E_grp-I"/>
</dbReference>
<keyword evidence="8 17" id="KW-1133">Transmembrane helix</keyword>
<comment type="function">
    <text evidence="14">Catalyzes three successive oxidations of ent-kaurenoic acid giving gibberellin 12 (GA12), a key step in gibberellins (GAs) biosynthesis. GAs, which are involved many processes, including stem elongation, play a central role in plant development.</text>
</comment>
<evidence type="ECO:0000256" key="14">
    <source>
        <dbReference type="ARBA" id="ARBA00059142"/>
    </source>
</evidence>
<evidence type="ECO:0000256" key="4">
    <source>
        <dbReference type="ARBA" id="ARBA00010617"/>
    </source>
</evidence>
<dbReference type="GO" id="GO:0016132">
    <property type="term" value="P:brassinosteroid biosynthetic process"/>
    <property type="evidence" value="ECO:0007669"/>
    <property type="project" value="TreeGrafter"/>
</dbReference>
<reference evidence="18" key="1">
    <citation type="submission" date="2019-03" db="EMBL/GenBank/DDBJ databases">
        <authorList>
            <person name="Mank J."/>
            <person name="Almeida P."/>
        </authorList>
    </citation>
    <scope>NUCLEOTIDE SEQUENCE</scope>
    <source>
        <strain evidence="18">78183</strain>
    </source>
</reference>
<dbReference type="AlphaFoldDB" id="A0A6N2KE53"/>
<dbReference type="GO" id="GO:0010268">
    <property type="term" value="P:brassinosteroid homeostasis"/>
    <property type="evidence" value="ECO:0007669"/>
    <property type="project" value="TreeGrafter"/>
</dbReference>
<evidence type="ECO:0000256" key="3">
    <source>
        <dbReference type="ARBA" id="ARBA00004972"/>
    </source>
</evidence>
<dbReference type="GO" id="GO:0020037">
    <property type="term" value="F:heme binding"/>
    <property type="evidence" value="ECO:0007669"/>
    <property type="project" value="InterPro"/>
</dbReference>
<keyword evidence="5 15" id="KW-0349">Heme</keyword>
<evidence type="ECO:0000256" key="13">
    <source>
        <dbReference type="ARBA" id="ARBA00037909"/>
    </source>
</evidence>
<evidence type="ECO:0000256" key="7">
    <source>
        <dbReference type="ARBA" id="ARBA00022723"/>
    </source>
</evidence>
<evidence type="ECO:0000256" key="16">
    <source>
        <dbReference type="RuleBase" id="RU000461"/>
    </source>
</evidence>
<dbReference type="FunFam" id="1.10.630.10:FF:000052">
    <property type="entry name" value="Ent-kaurenoic acid oxidase"/>
    <property type="match status" value="1"/>
</dbReference>
<evidence type="ECO:0000256" key="5">
    <source>
        <dbReference type="ARBA" id="ARBA00022617"/>
    </source>
</evidence>
<dbReference type="InterPro" id="IPR017972">
    <property type="entry name" value="Cyt_P450_CS"/>
</dbReference>
<comment type="cofactor">
    <cofactor evidence="1 15">
        <name>heme</name>
        <dbReference type="ChEBI" id="CHEBI:30413"/>
    </cofactor>
</comment>
<keyword evidence="9 16" id="KW-0560">Oxidoreductase</keyword>
<protein>
    <recommendedName>
        <fullName evidence="19">Ent-kaurenoic acid oxidase</fullName>
    </recommendedName>
</protein>
<gene>
    <name evidence="18" type="ORF">SVIM_LOCUS68153</name>
</gene>
<name>A0A6N2KE53_SALVM</name>
<feature type="binding site" description="axial binding residue" evidence="15">
    <location>
        <position position="546"/>
    </location>
    <ligand>
        <name>heme</name>
        <dbReference type="ChEBI" id="CHEBI:30413"/>
    </ligand>
    <ligandPart>
        <name>Fe</name>
        <dbReference type="ChEBI" id="CHEBI:18248"/>
    </ligandPart>
</feature>
<comment type="similarity">
    <text evidence="4 16">Belongs to the cytochrome P450 family.</text>
</comment>
<evidence type="ECO:0000256" key="11">
    <source>
        <dbReference type="ARBA" id="ARBA00023033"/>
    </source>
</evidence>
<evidence type="ECO:0000256" key="10">
    <source>
        <dbReference type="ARBA" id="ARBA00023004"/>
    </source>
</evidence>
<keyword evidence="12 17" id="KW-0472">Membrane</keyword>
<dbReference type="EMBL" id="CAADRP010000291">
    <property type="protein sequence ID" value="VFU26315.1"/>
    <property type="molecule type" value="Genomic_DNA"/>
</dbReference>
<keyword evidence="10 15" id="KW-0408">Iron</keyword>
<dbReference type="InterPro" id="IPR036396">
    <property type="entry name" value="Cyt_P450_sf"/>
</dbReference>
<feature type="transmembrane region" description="Helical" evidence="17">
    <location>
        <begin position="100"/>
        <end position="126"/>
    </location>
</feature>
<evidence type="ECO:0000313" key="18">
    <source>
        <dbReference type="EMBL" id="VFU26315.1"/>
    </source>
</evidence>
<dbReference type="PRINTS" id="PR00463">
    <property type="entry name" value="EP450I"/>
</dbReference>
<dbReference type="GO" id="GO:0005506">
    <property type="term" value="F:iron ion binding"/>
    <property type="evidence" value="ECO:0007669"/>
    <property type="project" value="InterPro"/>
</dbReference>
<dbReference type="GO" id="GO:0016020">
    <property type="term" value="C:membrane"/>
    <property type="evidence" value="ECO:0007669"/>
    <property type="project" value="UniProtKB-SubCell"/>
</dbReference>
<organism evidence="18">
    <name type="scientific">Salix viminalis</name>
    <name type="common">Common osier</name>
    <name type="synonym">Basket willow</name>
    <dbReference type="NCBI Taxonomy" id="40686"/>
    <lineage>
        <taxon>Eukaryota</taxon>
        <taxon>Viridiplantae</taxon>
        <taxon>Streptophyta</taxon>
        <taxon>Embryophyta</taxon>
        <taxon>Tracheophyta</taxon>
        <taxon>Spermatophyta</taxon>
        <taxon>Magnoliopsida</taxon>
        <taxon>eudicotyledons</taxon>
        <taxon>Gunneridae</taxon>
        <taxon>Pentapetalae</taxon>
        <taxon>rosids</taxon>
        <taxon>fabids</taxon>
        <taxon>Malpighiales</taxon>
        <taxon>Salicaceae</taxon>
        <taxon>Saliceae</taxon>
        <taxon>Salix</taxon>
    </lineage>
</organism>